<dbReference type="VEuPathDB" id="FungiDB:SAPIO_CDS1331"/>
<dbReference type="RefSeq" id="XP_016645743.1">
    <property type="nucleotide sequence ID" value="XM_016784627.1"/>
</dbReference>
<dbReference type="GO" id="GO:0016787">
    <property type="term" value="F:hydrolase activity"/>
    <property type="evidence" value="ECO:0007669"/>
    <property type="project" value="UniProtKB-KW"/>
</dbReference>
<dbReference type="Pfam" id="PF17829">
    <property type="entry name" value="GH115_C"/>
    <property type="match status" value="1"/>
</dbReference>
<evidence type="ECO:0000313" key="5">
    <source>
        <dbReference type="Proteomes" id="UP000028545"/>
    </source>
</evidence>
<dbReference type="HOGENOM" id="CLU_004852_1_0_1"/>
<feature type="domain" description="Gylcosyl hydrolase 115 C-terminal" evidence="3">
    <location>
        <begin position="855"/>
        <end position="1041"/>
    </location>
</feature>
<evidence type="ECO:0000313" key="4">
    <source>
        <dbReference type="EMBL" id="KEZ45944.1"/>
    </source>
</evidence>
<dbReference type="KEGG" id="sapo:SAPIO_CDS1331"/>
<evidence type="ECO:0000256" key="2">
    <source>
        <dbReference type="SAM" id="SignalP"/>
    </source>
</evidence>
<dbReference type="OrthoDB" id="4849794at2759"/>
<sequence>MAPLSLKALTVAALAGLAPLVSAIGQKQIITFESSDDTFQIAGGDIGAGQIRVSKDEYWGVVRAAGDLAIDFGRVTGTNYTLSNGEADASPAEYKFKPADVSDNTVYKVLDEESFAGPAYSDPNPAKTIILAGTIGKSSLIDGLVEGGKIDVSEIKGEWEAFLSVVVENPIEGVEKALVIAGADPRGTIFGIYDVSEQIGVSPWYFWTDVPTKKHKDIYVLSKGKVQQSPSVKYRGFFLNDEQPGLTNWVASNFPDAWNGAAGYTHEFWSLVCELLLRLRANYFWPTLWGSIYYTDDPKNQPLADAYEVVLGSSHTEPLMRGQNEFRTYYEGPWAYNLNNETIDDYFRVGALRAKPYAKNSLFTMAMRGTGDTEIEGGLGLSALLEMLEELVANQRSIIEDALEVNITTVPQTWCLYKEVQTYQEKGLHVPEDITLLWSDDNWGNVRRLPLANETERSGGAGVYYHFDYVGDPRDYKWINTIQLQKTAEQMHLAKSRGADRIWIVNVGDLKPLEIPITHFLDLAYDTDRWDVDSTSEWLEAWAEREFGPKFAKDIAHVVNRYGLYAARRKFELLEPHVYSVINYYEAESVLAQWAELRRDAQSIYDKLDKEFQPAYFQVVLHPIRGGEIVHQINVAAARNNLYAGQKRNSANGLLQYSIDLLYADGNLTQEWDKLLDGKWAHMLDQTHINYDGYWQQPMRNTLPALSFVQNTVNSLAGHVGVGVEGSNATVPGDDKWHGNTVSDLVLPPLEPHGPASRYFDVFWRGTDTCEWSAAPEVSWLKLSQDSGKVGSDGGEDVRVLVSVDWESVPEDFTEKTLYINVTTPCRNFDRFAYQEPRVMVPVIKRSPPPEEFKGFVESDRVVSIEGEHYQSIVPGTKDDKALTYHTFKNYGRTSSGVGLVPLGIEKLKVGEGPALEYNLYLYTNTTANVTLHLSPSHNYLGDFDPLQYAIALFPKGSEDVEPTIVTPVGKTEGTQMPAFWGYSVADAVWGLRSNITTSSFEVEKEGEYVLRIWSLLPSIIVQKIVVDLGGLRPSYLGPPESFLVGRDNVGERNGTSFRDAPNVVGGVKSALTAEEEEKSSAARLGGVSWVVAVVGVLAWLTL</sequence>
<dbReference type="InterPro" id="IPR041437">
    <property type="entry name" value="GH115_C"/>
</dbReference>
<dbReference type="Gene3D" id="3.30.379.10">
    <property type="entry name" value="Chitobiase/beta-hexosaminidase domain 2-like"/>
    <property type="match status" value="1"/>
</dbReference>
<feature type="chain" id="PRO_5001775700" evidence="2">
    <location>
        <begin position="24"/>
        <end position="1103"/>
    </location>
</feature>
<evidence type="ECO:0000259" key="3">
    <source>
        <dbReference type="Pfam" id="PF17829"/>
    </source>
</evidence>
<accession>A0A084GF32</accession>
<evidence type="ECO:0000256" key="1">
    <source>
        <dbReference type="ARBA" id="ARBA00022801"/>
    </source>
</evidence>
<dbReference type="GeneID" id="27720403"/>
<keyword evidence="5" id="KW-1185">Reference proteome</keyword>
<dbReference type="Gene3D" id="3.20.20.520">
    <property type="entry name" value="Glycosyl hydrolase family 115"/>
    <property type="match status" value="1"/>
</dbReference>
<proteinExistence type="predicted"/>
<comment type="caution">
    <text evidence="4">The sequence shown here is derived from an EMBL/GenBank/DDBJ whole genome shotgun (WGS) entry which is preliminary data.</text>
</comment>
<gene>
    <name evidence="4" type="ORF">SAPIO_CDS1331</name>
</gene>
<dbReference type="InterPro" id="IPR029018">
    <property type="entry name" value="Hex-like_dom2"/>
</dbReference>
<dbReference type="Gene3D" id="2.60.120.1620">
    <property type="match status" value="1"/>
</dbReference>
<dbReference type="PANTHER" id="PTHR37842">
    <property type="match status" value="1"/>
</dbReference>
<dbReference type="InterPro" id="IPR031924">
    <property type="entry name" value="GH115"/>
</dbReference>
<reference evidence="4 5" key="1">
    <citation type="journal article" date="2014" name="Genome Announc.">
        <title>Draft genome sequence of the pathogenic fungus Scedosporium apiospermum.</title>
        <authorList>
            <person name="Vandeputte P."/>
            <person name="Ghamrawi S."/>
            <person name="Rechenmann M."/>
            <person name="Iltis A."/>
            <person name="Giraud S."/>
            <person name="Fleury M."/>
            <person name="Thornton C."/>
            <person name="Delhaes L."/>
            <person name="Meyer W."/>
            <person name="Papon N."/>
            <person name="Bouchara J.P."/>
        </authorList>
    </citation>
    <scope>NUCLEOTIDE SEQUENCE [LARGE SCALE GENOMIC DNA]</scope>
    <source>
        <strain evidence="4 5">IHEM 14462</strain>
    </source>
</reference>
<dbReference type="PANTHER" id="PTHR37842:SF2">
    <property type="entry name" value="GYLCOSYL HYDROLASE 115 C-TERMINAL DOMAIN-CONTAINING PROTEIN"/>
    <property type="match status" value="1"/>
</dbReference>
<dbReference type="Pfam" id="PF15979">
    <property type="entry name" value="Glyco_hydro_115"/>
    <property type="match status" value="1"/>
</dbReference>
<dbReference type="OMA" id="GPRNYKW"/>
<dbReference type="AlphaFoldDB" id="A0A084GF32"/>
<dbReference type="EMBL" id="JOWA01000055">
    <property type="protein sequence ID" value="KEZ45944.1"/>
    <property type="molecule type" value="Genomic_DNA"/>
</dbReference>
<dbReference type="InterPro" id="IPR042301">
    <property type="entry name" value="GH115_sf"/>
</dbReference>
<feature type="signal peptide" evidence="2">
    <location>
        <begin position="1"/>
        <end position="23"/>
    </location>
</feature>
<organism evidence="4 5">
    <name type="scientific">Pseudallescheria apiosperma</name>
    <name type="common">Scedosporium apiospermum</name>
    <dbReference type="NCBI Taxonomy" id="563466"/>
    <lineage>
        <taxon>Eukaryota</taxon>
        <taxon>Fungi</taxon>
        <taxon>Dikarya</taxon>
        <taxon>Ascomycota</taxon>
        <taxon>Pezizomycotina</taxon>
        <taxon>Sordariomycetes</taxon>
        <taxon>Hypocreomycetidae</taxon>
        <taxon>Microascales</taxon>
        <taxon>Microascaceae</taxon>
        <taxon>Scedosporium</taxon>
    </lineage>
</organism>
<dbReference type="Proteomes" id="UP000028545">
    <property type="component" value="Unassembled WGS sequence"/>
</dbReference>
<dbReference type="Gene3D" id="1.20.58.2150">
    <property type="match status" value="1"/>
</dbReference>
<keyword evidence="2" id="KW-0732">Signal</keyword>
<keyword evidence="1" id="KW-0378">Hydrolase</keyword>
<protein>
    <submittedName>
        <fullName evidence="4">Immunoglobulin I-set domain-containing protein</fullName>
    </submittedName>
</protein>
<name>A0A084GF32_PSEDA</name>